<dbReference type="EMBL" id="QHLQ01000012">
    <property type="protein sequence ID" value="NIZ61907.1"/>
    <property type="molecule type" value="Genomic_DNA"/>
</dbReference>
<evidence type="ECO:0000256" key="2">
    <source>
        <dbReference type="ARBA" id="ARBA00023125"/>
    </source>
</evidence>
<evidence type="ECO:0000256" key="1">
    <source>
        <dbReference type="ARBA" id="ARBA00023015"/>
    </source>
</evidence>
<keyword evidence="6" id="KW-1185">Reference proteome</keyword>
<dbReference type="InterPro" id="IPR036390">
    <property type="entry name" value="WH_DNA-bd_sf"/>
</dbReference>
<dbReference type="Proteomes" id="UP001429564">
    <property type="component" value="Unassembled WGS sequence"/>
</dbReference>
<evidence type="ECO:0000313" key="5">
    <source>
        <dbReference type="EMBL" id="NIZ61907.1"/>
    </source>
</evidence>
<dbReference type="PANTHER" id="PTHR33154:SF32">
    <property type="entry name" value="TRANSCRIPTIONAL REGULATORY PROTEIN"/>
    <property type="match status" value="1"/>
</dbReference>
<keyword evidence="2" id="KW-0238">DNA-binding</keyword>
<name>A0ABX0W8P4_9RHOB</name>
<organism evidence="5 6">
    <name type="scientific">Parasedimentitalea denitrificans</name>
    <dbReference type="NCBI Taxonomy" id="2211118"/>
    <lineage>
        <taxon>Bacteria</taxon>
        <taxon>Pseudomonadati</taxon>
        <taxon>Pseudomonadota</taxon>
        <taxon>Alphaproteobacteria</taxon>
        <taxon>Rhodobacterales</taxon>
        <taxon>Paracoccaceae</taxon>
        <taxon>Parasedimentitalea</taxon>
    </lineage>
</organism>
<sequence>MNKPLLDTVPTLRALAAPQRAQIMDWLLDPCAHFPPQIDGDLVDDGVCVGAITDKTGLSQPTVTSHMKTLESAGLVTSQKIKNWVFYKADRTALDQISQVFEQAASSD</sequence>
<feature type="domain" description="HTH arsR-type" evidence="4">
    <location>
        <begin position="1"/>
        <end position="108"/>
    </location>
</feature>
<keyword evidence="1" id="KW-0805">Transcription regulation</keyword>
<protein>
    <submittedName>
        <fullName evidence="5">Transcriptional regulator</fullName>
    </submittedName>
</protein>
<evidence type="ECO:0000256" key="3">
    <source>
        <dbReference type="ARBA" id="ARBA00023163"/>
    </source>
</evidence>
<dbReference type="SUPFAM" id="SSF46785">
    <property type="entry name" value="Winged helix' DNA-binding domain"/>
    <property type="match status" value="1"/>
</dbReference>
<gene>
    <name evidence="5" type="ORF">DL239_13075</name>
</gene>
<dbReference type="InterPro" id="IPR051081">
    <property type="entry name" value="HTH_MetalResp_TranReg"/>
</dbReference>
<dbReference type="InterPro" id="IPR036388">
    <property type="entry name" value="WH-like_DNA-bd_sf"/>
</dbReference>
<dbReference type="PANTHER" id="PTHR33154">
    <property type="entry name" value="TRANSCRIPTIONAL REGULATOR, ARSR FAMILY"/>
    <property type="match status" value="1"/>
</dbReference>
<dbReference type="CDD" id="cd00090">
    <property type="entry name" value="HTH_ARSR"/>
    <property type="match status" value="1"/>
</dbReference>
<dbReference type="Gene3D" id="1.10.10.10">
    <property type="entry name" value="Winged helix-like DNA-binding domain superfamily/Winged helix DNA-binding domain"/>
    <property type="match status" value="1"/>
</dbReference>
<evidence type="ECO:0000313" key="6">
    <source>
        <dbReference type="Proteomes" id="UP001429564"/>
    </source>
</evidence>
<dbReference type="RefSeq" id="WP_167684539.1">
    <property type="nucleotide sequence ID" value="NZ_QHLQ01000012.1"/>
</dbReference>
<evidence type="ECO:0000259" key="4">
    <source>
        <dbReference type="PROSITE" id="PS50987"/>
    </source>
</evidence>
<dbReference type="PROSITE" id="PS50987">
    <property type="entry name" value="HTH_ARSR_2"/>
    <property type="match status" value="1"/>
</dbReference>
<dbReference type="Pfam" id="PF01022">
    <property type="entry name" value="HTH_5"/>
    <property type="match status" value="1"/>
</dbReference>
<accession>A0ABX0W8P4</accession>
<reference evidence="5 6" key="1">
    <citation type="submission" date="2018-05" db="EMBL/GenBank/DDBJ databases">
        <authorList>
            <person name="Zhang Y.-J."/>
        </authorList>
    </citation>
    <scope>NUCLEOTIDE SEQUENCE [LARGE SCALE GENOMIC DNA]</scope>
    <source>
        <strain evidence="5 6">CY04</strain>
    </source>
</reference>
<dbReference type="InterPro" id="IPR011991">
    <property type="entry name" value="ArsR-like_HTH"/>
</dbReference>
<keyword evidence="3" id="KW-0804">Transcription</keyword>
<dbReference type="InterPro" id="IPR001845">
    <property type="entry name" value="HTH_ArsR_DNA-bd_dom"/>
</dbReference>
<proteinExistence type="predicted"/>
<dbReference type="SMART" id="SM00418">
    <property type="entry name" value="HTH_ARSR"/>
    <property type="match status" value="1"/>
</dbReference>
<comment type="caution">
    <text evidence="5">The sequence shown here is derived from an EMBL/GenBank/DDBJ whole genome shotgun (WGS) entry which is preliminary data.</text>
</comment>